<comment type="caution">
    <text evidence="2">The sequence shown here is derived from an EMBL/GenBank/DDBJ whole genome shotgun (WGS) entry which is preliminary data.</text>
</comment>
<dbReference type="PANTHER" id="PTHR43649">
    <property type="entry name" value="ARABINOSE-BINDING PROTEIN-RELATED"/>
    <property type="match status" value="1"/>
</dbReference>
<dbReference type="Pfam" id="PF01547">
    <property type="entry name" value="SBP_bac_1"/>
    <property type="match status" value="1"/>
</dbReference>
<dbReference type="PANTHER" id="PTHR43649:SF12">
    <property type="entry name" value="DIACETYLCHITOBIOSE BINDING PROTEIN DASA"/>
    <property type="match status" value="1"/>
</dbReference>
<dbReference type="PROSITE" id="PS51318">
    <property type="entry name" value="TAT"/>
    <property type="match status" value="1"/>
</dbReference>
<name>A0A4R4NEW5_9ACTN</name>
<sequence length="453" mass="48162">MSAFARVTRRSLLRGGAVMLGSAAAAPLLSACGGGGQGGNPKELTFWNFYGPNPQPDAQSKWFTDLAAQWNANNEVKVKLHYMPVTEYLAGRALQTAFSAGEGPDIFLLSPGDFLRYHNGGVLTDLTPYLGPDQIADFADGALDTRKVDGKVYGLPMEREPLAVFYSVDAFEQAKLSEGDLPKTWDQLLDVAGKLTSKDRFGLLFETIPGYYQNFTWYPFMWMAGGSAVPENGGPGFDSPAVHSALKLWQDGITAKVCPRKPQGDGGTDTPANLGAGFAAMQQTGIWGVSQLAQNNAQNNKDFRYGVFPLPVPEGGTYTTSVGGWAFVANAKGANPEAAAKFIAWALGANDAEGVERGRRWNTVVKANLPARTSVQEAAKSAGAFDDPALKVFLDKVVPGSRGEPRYTPEVYKAVSDAIQATQLGGADPAKAAADAAAKIDTFLKGYKGAAML</sequence>
<gene>
    <name evidence="2" type="ORF">E1267_14970</name>
</gene>
<keyword evidence="1" id="KW-0732">Signal</keyword>
<dbReference type="InterPro" id="IPR006311">
    <property type="entry name" value="TAT_signal"/>
</dbReference>
<dbReference type="EMBL" id="SMJZ01000047">
    <property type="protein sequence ID" value="TDC06934.1"/>
    <property type="molecule type" value="Genomic_DNA"/>
</dbReference>
<accession>A0A4R4NEW5</accession>
<dbReference type="SUPFAM" id="SSF53850">
    <property type="entry name" value="Periplasmic binding protein-like II"/>
    <property type="match status" value="1"/>
</dbReference>
<feature type="chain" id="PRO_5020184878" evidence="1">
    <location>
        <begin position="26"/>
        <end position="453"/>
    </location>
</feature>
<dbReference type="AlphaFoldDB" id="A0A4R4NEW5"/>
<dbReference type="Gene3D" id="3.40.190.10">
    <property type="entry name" value="Periplasmic binding protein-like II"/>
    <property type="match status" value="1"/>
</dbReference>
<evidence type="ECO:0000313" key="3">
    <source>
        <dbReference type="Proteomes" id="UP000295157"/>
    </source>
</evidence>
<proteinExistence type="predicted"/>
<feature type="signal peptide" evidence="1">
    <location>
        <begin position="1"/>
        <end position="25"/>
    </location>
</feature>
<evidence type="ECO:0000313" key="2">
    <source>
        <dbReference type="EMBL" id="TDC06934.1"/>
    </source>
</evidence>
<reference evidence="2 3" key="1">
    <citation type="submission" date="2019-02" db="EMBL/GenBank/DDBJ databases">
        <title>Draft genome sequences of novel Actinobacteria.</title>
        <authorList>
            <person name="Sahin N."/>
            <person name="Ay H."/>
            <person name="Saygin H."/>
        </authorList>
    </citation>
    <scope>NUCLEOTIDE SEQUENCE [LARGE SCALE GENOMIC DNA]</scope>
    <source>
        <strain evidence="2 3">KC201</strain>
    </source>
</reference>
<dbReference type="PROSITE" id="PS51257">
    <property type="entry name" value="PROKAR_LIPOPROTEIN"/>
    <property type="match status" value="1"/>
</dbReference>
<dbReference type="OrthoDB" id="366726at2"/>
<dbReference type="RefSeq" id="WP_132333057.1">
    <property type="nucleotide sequence ID" value="NZ_SMJZ01000047.1"/>
</dbReference>
<keyword evidence="3" id="KW-1185">Reference proteome</keyword>
<evidence type="ECO:0000256" key="1">
    <source>
        <dbReference type="SAM" id="SignalP"/>
    </source>
</evidence>
<organism evidence="2 3">
    <name type="scientific">Nonomuraea longispora</name>
    <dbReference type="NCBI Taxonomy" id="1848320"/>
    <lineage>
        <taxon>Bacteria</taxon>
        <taxon>Bacillati</taxon>
        <taxon>Actinomycetota</taxon>
        <taxon>Actinomycetes</taxon>
        <taxon>Streptosporangiales</taxon>
        <taxon>Streptosporangiaceae</taxon>
        <taxon>Nonomuraea</taxon>
    </lineage>
</organism>
<dbReference type="InterPro" id="IPR050490">
    <property type="entry name" value="Bact_solute-bd_prot1"/>
</dbReference>
<dbReference type="InterPro" id="IPR006059">
    <property type="entry name" value="SBP"/>
</dbReference>
<dbReference type="CDD" id="cd13585">
    <property type="entry name" value="PBP2_TMBP_like"/>
    <property type="match status" value="1"/>
</dbReference>
<dbReference type="Proteomes" id="UP000295157">
    <property type="component" value="Unassembled WGS sequence"/>
</dbReference>
<protein>
    <submittedName>
        <fullName evidence="2">Sugar ABC transporter substrate-binding protein</fullName>
    </submittedName>
</protein>